<dbReference type="InterPro" id="IPR052578">
    <property type="entry name" value="PI_Transfer_CRAL-TRIO"/>
</dbReference>
<feature type="region of interest" description="Disordered" evidence="1">
    <location>
        <begin position="1"/>
        <end position="38"/>
    </location>
</feature>
<dbReference type="PROSITE" id="PS50191">
    <property type="entry name" value="CRAL_TRIO"/>
    <property type="match status" value="1"/>
</dbReference>
<evidence type="ECO:0000313" key="4">
    <source>
        <dbReference type="Proteomes" id="UP001054857"/>
    </source>
</evidence>
<dbReference type="SMART" id="SM00516">
    <property type="entry name" value="SEC14"/>
    <property type="match status" value="1"/>
</dbReference>
<dbReference type="InterPro" id="IPR001251">
    <property type="entry name" value="CRAL-TRIO_dom"/>
</dbReference>
<dbReference type="PANTHER" id="PTHR45824:SF29">
    <property type="entry name" value="GH16843P"/>
    <property type="match status" value="1"/>
</dbReference>
<accession>A0AAD3E024</accession>
<comment type="caution">
    <text evidence="3">The sequence shown here is derived from an EMBL/GenBank/DDBJ whole genome shotgun (WGS) entry which is preliminary data.</text>
</comment>
<organism evidence="3 4">
    <name type="scientific">Astrephomene gubernaculifera</name>
    <dbReference type="NCBI Taxonomy" id="47775"/>
    <lineage>
        <taxon>Eukaryota</taxon>
        <taxon>Viridiplantae</taxon>
        <taxon>Chlorophyta</taxon>
        <taxon>core chlorophytes</taxon>
        <taxon>Chlorophyceae</taxon>
        <taxon>CS clade</taxon>
        <taxon>Chlamydomonadales</taxon>
        <taxon>Astrephomenaceae</taxon>
        <taxon>Astrephomene</taxon>
    </lineage>
</organism>
<evidence type="ECO:0000256" key="1">
    <source>
        <dbReference type="SAM" id="MobiDB-lite"/>
    </source>
</evidence>
<name>A0AAD3E024_9CHLO</name>
<keyword evidence="4" id="KW-1185">Reference proteome</keyword>
<dbReference type="InterPro" id="IPR036273">
    <property type="entry name" value="CRAL/TRIO_N_dom_sf"/>
</dbReference>
<proteinExistence type="predicted"/>
<dbReference type="InterPro" id="IPR036865">
    <property type="entry name" value="CRAL-TRIO_dom_sf"/>
</dbReference>
<dbReference type="Proteomes" id="UP001054857">
    <property type="component" value="Unassembled WGS sequence"/>
</dbReference>
<dbReference type="Pfam" id="PF00650">
    <property type="entry name" value="CRAL_TRIO"/>
    <property type="match status" value="1"/>
</dbReference>
<reference evidence="3 4" key="1">
    <citation type="journal article" date="2021" name="Sci. Rep.">
        <title>Genome sequencing of the multicellular alga Astrephomene provides insights into convergent evolution of germ-soma differentiation.</title>
        <authorList>
            <person name="Yamashita S."/>
            <person name="Yamamoto K."/>
            <person name="Matsuzaki R."/>
            <person name="Suzuki S."/>
            <person name="Yamaguchi H."/>
            <person name="Hirooka S."/>
            <person name="Minakuchi Y."/>
            <person name="Miyagishima S."/>
            <person name="Kawachi M."/>
            <person name="Toyoda A."/>
            <person name="Nozaki H."/>
        </authorList>
    </citation>
    <scope>NUCLEOTIDE SEQUENCE [LARGE SCALE GENOMIC DNA]</scope>
    <source>
        <strain evidence="3 4">NIES-4017</strain>
    </source>
</reference>
<dbReference type="EMBL" id="BMAR01000026">
    <property type="protein sequence ID" value="GFR48901.1"/>
    <property type="molecule type" value="Genomic_DNA"/>
</dbReference>
<dbReference type="Gene3D" id="3.40.525.10">
    <property type="entry name" value="CRAL-TRIO lipid binding domain"/>
    <property type="match status" value="1"/>
</dbReference>
<gene>
    <name evidence="3" type="ORF">Agub_g10849</name>
</gene>
<sequence>MEQAQQLQLSGSQASSSCASGSTEPPRWSPSSTSDASSCACTPGDNITIEQVNYVRRHLEAGFQADDATIVRFIRATGGNLSLSIKRLNTTLAWRAQFKPEQVVCRACVREPRSHYMHLVGYCTRGRPIIYSCLENARNRVFEDNRDHMIQTFEWAIKCMPPGVDQWIWVCDFKGFGMADVNPKLAKLFLDISAEHYPERLGLFLVVDAPALFGLLWKAISAFVDPKTYKKIRFLPFDAGKPEKLAKSSLKAEMDMHFDTVTTTWLLREMAENRDKAKVARKVYNMFSMYERAMDGELCDHGHDDHKRCHHGHLTASVSAAAAATKGAQQVGAESGVNASSSGGGAAREVHVHATAPGVTAAAAVAAVATEQHNLLGTPALLHSFNTRPELLLPQATATA</sequence>
<dbReference type="SUPFAM" id="SSF46938">
    <property type="entry name" value="CRAL/TRIO N-terminal domain"/>
    <property type="match status" value="1"/>
</dbReference>
<dbReference type="PANTHER" id="PTHR45824">
    <property type="entry name" value="GH16843P"/>
    <property type="match status" value="1"/>
</dbReference>
<protein>
    <recommendedName>
        <fullName evidence="2">CRAL-TRIO domain-containing protein</fullName>
    </recommendedName>
</protein>
<feature type="domain" description="CRAL-TRIO" evidence="2">
    <location>
        <begin position="119"/>
        <end position="247"/>
    </location>
</feature>
<dbReference type="CDD" id="cd00170">
    <property type="entry name" value="SEC14"/>
    <property type="match status" value="1"/>
</dbReference>
<dbReference type="GO" id="GO:0008526">
    <property type="term" value="F:phosphatidylinositol transfer activity"/>
    <property type="evidence" value="ECO:0007669"/>
    <property type="project" value="TreeGrafter"/>
</dbReference>
<feature type="compositionally biased region" description="Low complexity" evidence="1">
    <location>
        <begin position="1"/>
        <end position="22"/>
    </location>
</feature>
<dbReference type="AlphaFoldDB" id="A0AAD3E024"/>
<feature type="compositionally biased region" description="Low complexity" evidence="1">
    <location>
        <begin position="29"/>
        <end position="38"/>
    </location>
</feature>
<evidence type="ECO:0000313" key="3">
    <source>
        <dbReference type="EMBL" id="GFR48901.1"/>
    </source>
</evidence>
<dbReference type="SUPFAM" id="SSF52087">
    <property type="entry name" value="CRAL/TRIO domain"/>
    <property type="match status" value="1"/>
</dbReference>
<evidence type="ECO:0000259" key="2">
    <source>
        <dbReference type="PROSITE" id="PS50191"/>
    </source>
</evidence>